<evidence type="ECO:0000313" key="2">
    <source>
        <dbReference type="EMBL" id="SFA55038.1"/>
    </source>
</evidence>
<dbReference type="Proteomes" id="UP000198836">
    <property type="component" value="Unassembled WGS sequence"/>
</dbReference>
<dbReference type="EMBL" id="FOJM01000014">
    <property type="protein sequence ID" value="SFA55038.1"/>
    <property type="molecule type" value="Genomic_DNA"/>
</dbReference>
<dbReference type="RefSeq" id="WP_090985806.1">
    <property type="nucleotide sequence ID" value="NZ_FOJM01000014.1"/>
</dbReference>
<feature type="chain" id="PRO_5011435177" evidence="1">
    <location>
        <begin position="29"/>
        <end position="128"/>
    </location>
</feature>
<gene>
    <name evidence="2" type="ORF">SAMN04488511_11472</name>
</gene>
<proteinExistence type="predicted"/>
<protein>
    <submittedName>
        <fullName evidence="2">Uncharacterized protein</fullName>
    </submittedName>
</protein>
<sequence length="128" mass="13794">MNTLRKIGFGAYALLLGLTVLFTQSAFKAANGKISKFEAFTFYYHGPATYTISEVEDENNWSTTPPEDECSGNDKACEITIDRSYVNNPDTAPTVKSTLNLTAGLSSASLARVTGSSDGSMTYANNQQ</sequence>
<evidence type="ECO:0000256" key="1">
    <source>
        <dbReference type="SAM" id="SignalP"/>
    </source>
</evidence>
<evidence type="ECO:0000313" key="3">
    <source>
        <dbReference type="Proteomes" id="UP000198836"/>
    </source>
</evidence>
<accession>A0A1I0TTI7</accession>
<reference evidence="3" key="1">
    <citation type="submission" date="2016-10" db="EMBL/GenBank/DDBJ databases">
        <authorList>
            <person name="Varghese N."/>
            <person name="Submissions S."/>
        </authorList>
    </citation>
    <scope>NUCLEOTIDE SEQUENCE [LARGE SCALE GENOMIC DNA]</scope>
    <source>
        <strain evidence="3">DSM 18130</strain>
    </source>
</reference>
<keyword evidence="1" id="KW-0732">Signal</keyword>
<name>A0A1I0TTI7_9SPHI</name>
<dbReference type="AlphaFoldDB" id="A0A1I0TTI7"/>
<feature type="signal peptide" evidence="1">
    <location>
        <begin position="1"/>
        <end position="28"/>
    </location>
</feature>
<keyword evidence="3" id="KW-1185">Reference proteome</keyword>
<dbReference type="OrthoDB" id="773132at2"/>
<organism evidence="2 3">
    <name type="scientific">Pedobacter suwonensis</name>
    <dbReference type="NCBI Taxonomy" id="332999"/>
    <lineage>
        <taxon>Bacteria</taxon>
        <taxon>Pseudomonadati</taxon>
        <taxon>Bacteroidota</taxon>
        <taxon>Sphingobacteriia</taxon>
        <taxon>Sphingobacteriales</taxon>
        <taxon>Sphingobacteriaceae</taxon>
        <taxon>Pedobacter</taxon>
    </lineage>
</organism>